<dbReference type="Gene3D" id="3.30.70.1820">
    <property type="entry name" value="L1 transposable element, RRM domain"/>
    <property type="match status" value="1"/>
</dbReference>
<dbReference type="InterPro" id="IPR057251">
    <property type="entry name" value="FP_C"/>
</dbReference>
<evidence type="ECO:0000259" key="1">
    <source>
        <dbReference type="Pfam" id="PF25298"/>
    </source>
</evidence>
<gene>
    <name evidence="2" type="ORF">PLOB_00049458</name>
</gene>
<name>A0ABN8PYU2_9CNID</name>
<feature type="non-terminal residue" evidence="2">
    <location>
        <position position="1"/>
    </location>
</feature>
<comment type="caution">
    <text evidence="2">The sequence shown here is derived from an EMBL/GenBank/DDBJ whole genome shotgun (WGS) entry which is preliminary data.</text>
</comment>
<dbReference type="EMBL" id="CALNXK010000096">
    <property type="protein sequence ID" value="CAH3153216.1"/>
    <property type="molecule type" value="Genomic_DNA"/>
</dbReference>
<feature type="non-terminal residue" evidence="2">
    <location>
        <position position="257"/>
    </location>
</feature>
<evidence type="ECO:0000313" key="3">
    <source>
        <dbReference type="Proteomes" id="UP001159405"/>
    </source>
</evidence>
<protein>
    <recommendedName>
        <fullName evidence="1">FP protein C-terminal domain-containing protein</fullName>
    </recommendedName>
</protein>
<feature type="domain" description="FP protein C-terminal" evidence="1">
    <location>
        <begin position="206"/>
        <end position="256"/>
    </location>
</feature>
<proteinExistence type="predicted"/>
<keyword evidence="3" id="KW-1185">Reference proteome</keyword>
<organism evidence="2 3">
    <name type="scientific">Porites lobata</name>
    <dbReference type="NCBI Taxonomy" id="104759"/>
    <lineage>
        <taxon>Eukaryota</taxon>
        <taxon>Metazoa</taxon>
        <taxon>Cnidaria</taxon>
        <taxon>Anthozoa</taxon>
        <taxon>Hexacorallia</taxon>
        <taxon>Scleractinia</taxon>
        <taxon>Fungiina</taxon>
        <taxon>Poritidae</taxon>
        <taxon>Porites</taxon>
    </lineage>
</organism>
<sequence>ETIASLKQQNQSLKQQVDALCKEDKSLKESFAATEAVNENRITSVTNVRTLQYLSDEYDDLSASNSSISVQLKQISHRPNVLSVQVERVANAINDAEKYSYQFNVKIIGLQELNSSETAPKTSSLCVKLFQEMGAEVSILDIDIAHRASTRYESQGPKPVVCKFVRRLAKGKVMEVRQRASQVNPTSIGLYAESELRRARIFNHLTPKKQNLLFEAKKFKERNHYQFCWAKNSTIYLRKDESSRVTKISGTDTLRRL</sequence>
<reference evidence="2 3" key="1">
    <citation type="submission" date="2022-05" db="EMBL/GenBank/DDBJ databases">
        <authorList>
            <consortium name="Genoscope - CEA"/>
            <person name="William W."/>
        </authorList>
    </citation>
    <scope>NUCLEOTIDE SEQUENCE [LARGE SCALE GENOMIC DNA]</scope>
</reference>
<dbReference type="Pfam" id="PF25298">
    <property type="entry name" value="Baculo_FP_2nd"/>
    <property type="match status" value="1"/>
</dbReference>
<dbReference type="Proteomes" id="UP001159405">
    <property type="component" value="Unassembled WGS sequence"/>
</dbReference>
<accession>A0ABN8PYU2</accession>
<evidence type="ECO:0000313" key="2">
    <source>
        <dbReference type="EMBL" id="CAH3153216.1"/>
    </source>
</evidence>